<organism evidence="4 5">
    <name type="scientific">Methylobacterium jeotgali</name>
    <dbReference type="NCBI Taxonomy" id="381630"/>
    <lineage>
        <taxon>Bacteria</taxon>
        <taxon>Pseudomonadati</taxon>
        <taxon>Pseudomonadota</taxon>
        <taxon>Alphaproteobacteria</taxon>
        <taxon>Hyphomicrobiales</taxon>
        <taxon>Methylobacteriaceae</taxon>
        <taxon>Methylobacterium</taxon>
    </lineage>
</organism>
<evidence type="ECO:0000256" key="2">
    <source>
        <dbReference type="SAM" id="SignalP"/>
    </source>
</evidence>
<feature type="domain" description="Alkaline proteinase inhibitor/ Outer membrane lipoprotein Omp19" evidence="3">
    <location>
        <begin position="114"/>
        <end position="203"/>
    </location>
</feature>
<evidence type="ECO:0000256" key="1">
    <source>
        <dbReference type="ARBA" id="ARBA00022729"/>
    </source>
</evidence>
<dbReference type="InterPro" id="IPR021140">
    <property type="entry name" value="Inh/Omp19"/>
</dbReference>
<gene>
    <name evidence="4" type="ORF">AOPFMNJM_2893</name>
</gene>
<feature type="signal peptide" evidence="2">
    <location>
        <begin position="1"/>
        <end position="25"/>
    </location>
</feature>
<evidence type="ECO:0000259" key="3">
    <source>
        <dbReference type="Pfam" id="PF02974"/>
    </source>
</evidence>
<keyword evidence="5" id="KW-1185">Reference proteome</keyword>
<evidence type="ECO:0000313" key="5">
    <source>
        <dbReference type="Proteomes" id="UP001055102"/>
    </source>
</evidence>
<keyword evidence="1 2" id="KW-0732">Signal</keyword>
<reference evidence="4" key="2">
    <citation type="submission" date="2021-08" db="EMBL/GenBank/DDBJ databases">
        <authorList>
            <person name="Tani A."/>
            <person name="Ola A."/>
            <person name="Ogura Y."/>
            <person name="Katsura K."/>
            <person name="Hayashi T."/>
        </authorList>
    </citation>
    <scope>NUCLEOTIDE SEQUENCE</scope>
    <source>
        <strain evidence="4">LMG 23639</strain>
    </source>
</reference>
<dbReference type="InterPro" id="IPR016085">
    <property type="entry name" value="Protease_inh_B-barrel_dom"/>
</dbReference>
<evidence type="ECO:0000313" key="4">
    <source>
        <dbReference type="EMBL" id="GJE07564.1"/>
    </source>
</evidence>
<dbReference type="PROSITE" id="PS51257">
    <property type="entry name" value="PROKAR_LIPOPROTEIN"/>
    <property type="match status" value="1"/>
</dbReference>
<proteinExistence type="predicted"/>
<dbReference type="EMBL" id="BPQR01000048">
    <property type="protein sequence ID" value="GJE07564.1"/>
    <property type="molecule type" value="Genomic_DNA"/>
</dbReference>
<accession>A0ABQ4SYF4</accession>
<comment type="caution">
    <text evidence="4">The sequence shown here is derived from an EMBL/GenBank/DDBJ whole genome shotgun (WGS) entry which is preliminary data.</text>
</comment>
<name>A0ABQ4SYF4_9HYPH</name>
<dbReference type="Proteomes" id="UP001055102">
    <property type="component" value="Unassembled WGS sequence"/>
</dbReference>
<reference evidence="4" key="1">
    <citation type="journal article" date="2021" name="Front. Microbiol.">
        <title>Comprehensive Comparative Genomics and Phenotyping of Methylobacterium Species.</title>
        <authorList>
            <person name="Alessa O."/>
            <person name="Ogura Y."/>
            <person name="Fujitani Y."/>
            <person name="Takami H."/>
            <person name="Hayashi T."/>
            <person name="Sahin N."/>
            <person name="Tani A."/>
        </authorList>
    </citation>
    <scope>NUCLEOTIDE SEQUENCE</scope>
    <source>
        <strain evidence="4">LMG 23639</strain>
    </source>
</reference>
<dbReference type="Pfam" id="PF02974">
    <property type="entry name" value="Inh"/>
    <property type="match status" value="1"/>
</dbReference>
<feature type="chain" id="PRO_5046618398" description="Alkaline proteinase inhibitor/ Outer membrane lipoprotein Omp19 domain-containing protein" evidence="2">
    <location>
        <begin position="26"/>
        <end position="203"/>
    </location>
</feature>
<protein>
    <recommendedName>
        <fullName evidence="3">Alkaline proteinase inhibitor/ Outer membrane lipoprotein Omp19 domain-containing protein</fullName>
    </recommendedName>
</protein>
<sequence length="203" mass="19801">MPTMPRPLLSTVAVLALASGLGACASQRLEGPGRGRPGPQAALVEPLVPAIPSGAVTTAPLAPPPGVAAAPDAPPPGAPPVGGEVAAVAPNTGIIAEPVTPPPPAPPVTTTGRAGVVGAWTARDATGGTCKVSLSSAPALDLYKASASGCPNKDLARVSAWDYRDGEVYLYQPGGTVAARLRQAGGSLDGALTKSGASLALAR</sequence>
<dbReference type="SUPFAM" id="SSF50882">
    <property type="entry name" value="beta-Barrel protease inhibitors"/>
    <property type="match status" value="1"/>
</dbReference>